<dbReference type="Pfam" id="PF00561">
    <property type="entry name" value="Abhydrolase_1"/>
    <property type="match status" value="1"/>
</dbReference>
<organism evidence="3 4">
    <name type="scientific">Bailinhaonella thermotolerans</name>
    <dbReference type="NCBI Taxonomy" id="1070861"/>
    <lineage>
        <taxon>Bacteria</taxon>
        <taxon>Bacillati</taxon>
        <taxon>Actinomycetota</taxon>
        <taxon>Actinomycetes</taxon>
        <taxon>Streptosporangiales</taxon>
        <taxon>Streptosporangiaceae</taxon>
        <taxon>Bailinhaonella</taxon>
    </lineage>
</organism>
<reference evidence="3 4" key="1">
    <citation type="submission" date="2018-09" db="EMBL/GenBank/DDBJ databases">
        <title>YIM 75507 draft genome.</title>
        <authorList>
            <person name="Tang S."/>
            <person name="Feng Y."/>
        </authorList>
    </citation>
    <scope>NUCLEOTIDE SEQUENCE [LARGE SCALE GENOMIC DNA]</scope>
    <source>
        <strain evidence="3 4">YIM 75507</strain>
    </source>
</reference>
<protein>
    <submittedName>
        <fullName evidence="3">Alpha/beta fold hydrolase</fullName>
    </submittedName>
</protein>
<dbReference type="PRINTS" id="PR00111">
    <property type="entry name" value="ABHYDROLASE"/>
</dbReference>
<dbReference type="InterPro" id="IPR029058">
    <property type="entry name" value="AB_hydrolase_fold"/>
</dbReference>
<sequence length="421" mass="44963">MITSRYHHKSDHVLDLSPGTAASWISAEGREGDHTMDRQERGRREYTAMMGSAPEEALAGLRRKSPELFDAILDGFGGPIARTELSRTARELATVTTLAALGGAEPQLAVHTAAALRNDVTPAELRALAEHLSLYVGMPRALNALRVIDEVLAAAGTPPPADLQRVRLADHETVVARRGESGPPVVLLHALGLGWRMWEPVMERLAETRRVYAYDLRGHGSAAGAPTSFTMQDAAADLFGVLDALGLEQAHVVGLSYGGGIAQTAAVARPERFASLALLGTTDHAFEAFEGRARSAEEEGMAAQIVPSLTRWFTPAALAVNGPGVRYARELVLRADPADWAAAWRAFKGVDVQGRLAGFEPPTLVLAGELDASCTPEIMKALAARIPGATYQELPGTPHMMTLERPDLVAAALDDFLPRAS</sequence>
<dbReference type="InterPro" id="IPR000073">
    <property type="entry name" value="AB_hydrolase_1"/>
</dbReference>
<name>A0A3A4B3U6_9ACTN</name>
<dbReference type="InterPro" id="IPR029032">
    <property type="entry name" value="AhpD-like"/>
</dbReference>
<evidence type="ECO:0000259" key="1">
    <source>
        <dbReference type="Pfam" id="PF00561"/>
    </source>
</evidence>
<dbReference type="AlphaFoldDB" id="A0A3A4B3U6"/>
<evidence type="ECO:0000313" key="4">
    <source>
        <dbReference type="Proteomes" id="UP000265768"/>
    </source>
</evidence>
<dbReference type="Gene3D" id="3.40.50.1820">
    <property type="entry name" value="alpha/beta hydrolase"/>
    <property type="match status" value="1"/>
</dbReference>
<evidence type="ECO:0000313" key="3">
    <source>
        <dbReference type="EMBL" id="RJL35841.1"/>
    </source>
</evidence>
<dbReference type="Pfam" id="PF02627">
    <property type="entry name" value="CMD"/>
    <property type="match status" value="1"/>
</dbReference>
<dbReference type="PANTHER" id="PTHR43194:SF2">
    <property type="entry name" value="PEROXISOMAL MEMBRANE PROTEIN LPX1"/>
    <property type="match status" value="1"/>
</dbReference>
<keyword evidence="4" id="KW-1185">Reference proteome</keyword>
<dbReference type="OrthoDB" id="9802489at2"/>
<dbReference type="GO" id="GO:0051920">
    <property type="term" value="F:peroxiredoxin activity"/>
    <property type="evidence" value="ECO:0007669"/>
    <property type="project" value="InterPro"/>
</dbReference>
<proteinExistence type="predicted"/>
<comment type="caution">
    <text evidence="3">The sequence shown here is derived from an EMBL/GenBank/DDBJ whole genome shotgun (WGS) entry which is preliminary data.</text>
</comment>
<dbReference type="InterPro" id="IPR003779">
    <property type="entry name" value="CMD-like"/>
</dbReference>
<dbReference type="PANTHER" id="PTHR43194">
    <property type="entry name" value="HYDROLASE ALPHA/BETA FOLD FAMILY"/>
    <property type="match status" value="1"/>
</dbReference>
<feature type="domain" description="Carboxymuconolactone decarboxylase-like" evidence="2">
    <location>
        <begin position="66"/>
        <end position="150"/>
    </location>
</feature>
<dbReference type="EMBL" id="QZEY01000001">
    <property type="protein sequence ID" value="RJL35841.1"/>
    <property type="molecule type" value="Genomic_DNA"/>
</dbReference>
<dbReference type="SUPFAM" id="SSF53474">
    <property type="entry name" value="alpha/beta-Hydrolases"/>
    <property type="match status" value="1"/>
</dbReference>
<keyword evidence="3" id="KW-0378">Hydrolase</keyword>
<dbReference type="GO" id="GO:0016787">
    <property type="term" value="F:hydrolase activity"/>
    <property type="evidence" value="ECO:0007669"/>
    <property type="project" value="UniProtKB-KW"/>
</dbReference>
<gene>
    <name evidence="3" type="ORF">D5H75_03430</name>
</gene>
<accession>A0A3A4B3U6</accession>
<dbReference type="Proteomes" id="UP000265768">
    <property type="component" value="Unassembled WGS sequence"/>
</dbReference>
<evidence type="ECO:0000259" key="2">
    <source>
        <dbReference type="Pfam" id="PF02627"/>
    </source>
</evidence>
<dbReference type="Gene3D" id="1.20.1290.10">
    <property type="entry name" value="AhpD-like"/>
    <property type="match status" value="1"/>
</dbReference>
<feature type="domain" description="AB hydrolase-1" evidence="1">
    <location>
        <begin position="183"/>
        <end position="406"/>
    </location>
</feature>
<dbReference type="InterPro" id="IPR050228">
    <property type="entry name" value="Carboxylesterase_BioH"/>
</dbReference>
<dbReference type="SUPFAM" id="SSF69118">
    <property type="entry name" value="AhpD-like"/>
    <property type="match status" value="1"/>
</dbReference>